<organism evidence="1">
    <name type="scientific">Thermodesulfobium narugense</name>
    <dbReference type="NCBI Taxonomy" id="184064"/>
    <lineage>
        <taxon>Bacteria</taxon>
        <taxon>Pseudomonadati</taxon>
        <taxon>Thermodesulfobiota</taxon>
        <taxon>Thermodesulfobiia</taxon>
        <taxon>Thermodesulfobiales</taxon>
        <taxon>Thermodesulfobiaceae</taxon>
        <taxon>Thermodesulfobium</taxon>
    </lineage>
</organism>
<reference evidence="1" key="1">
    <citation type="journal article" date="2020" name="mSystems">
        <title>Genome- and Community-Level Interaction Insights into Carbon Utilization and Element Cycling Functions of Hydrothermarchaeota in Hydrothermal Sediment.</title>
        <authorList>
            <person name="Zhou Z."/>
            <person name="Liu Y."/>
            <person name="Xu W."/>
            <person name="Pan J."/>
            <person name="Luo Z.H."/>
            <person name="Li M."/>
        </authorList>
    </citation>
    <scope>NUCLEOTIDE SEQUENCE [LARGE SCALE GENOMIC DNA]</scope>
    <source>
        <strain evidence="1">SpSt-1019</strain>
    </source>
</reference>
<accession>A0A7C5KBH9</accession>
<evidence type="ECO:0000313" key="1">
    <source>
        <dbReference type="EMBL" id="HHI65796.1"/>
    </source>
</evidence>
<gene>
    <name evidence="1" type="ORF">ENL70_04535</name>
</gene>
<sequence>MPIIKDLTSEELETIEKEIVKVSVEALKYRIREEIERELAKVERFWIIVDKEGLKLPRFIVYDDSENKKKDFNVFDCLRAYGLHPEGGNSWEEVARAILYSQQNKEEWDLDLYATYLEAEAQELNEVQSCSTKYMNMV</sequence>
<proteinExistence type="predicted"/>
<dbReference type="EMBL" id="DRUY01000149">
    <property type="protein sequence ID" value="HHI65796.1"/>
    <property type="molecule type" value="Genomic_DNA"/>
</dbReference>
<dbReference type="AlphaFoldDB" id="A0A7C5KBH9"/>
<protein>
    <submittedName>
        <fullName evidence="1">Uncharacterized protein</fullName>
    </submittedName>
</protein>
<name>A0A7C5KBH9_9BACT</name>
<comment type="caution">
    <text evidence="1">The sequence shown here is derived from an EMBL/GenBank/DDBJ whole genome shotgun (WGS) entry which is preliminary data.</text>
</comment>